<sequence length="509" mass="55153">MASFNSSALLFLLFRATIFTVVVGDTFQVDFHHRFSDKVRQWAESQGLPALWHPKKAPKGSVEYFKELIRHDRALFSRHDRLLAATDVYNFAASNETINFPSLGFLHYASVTVGTPNQTFLVALTTGSDLFWLPCNCKMCAPLTSPSYGDLEFSTYSTNASSTSKTISCGSSQCNLLNNQGGNCTGMSSNCSYAINYSIVNTSSSGFLVEDVLYLGKGSTGTDIIQTPIVFGCGEFQTGAFLGTVAPNGLMGLGIANVSVPTMLARKGLITDSFSMCFSIDGSGRLNFGDEGSSDQSETPLTIDKNLPHYNISIEGMVIGNITTKTSFTALVNAGAAFTILANQVYKELTNIFTAQVTETQISDPTLPFEYCYQLSSGQTEVSFPEVNFTTKGGSQFPVLNPIVILISEKNQRPVGYCLAVQPSNSKNIIGNNFLTGLRVVFNREKKVLGWKPFDCYSTESSTIHPIDKNASAPSPASKAPPPIHPETTQLPRTKSSAPDLSHFLSIEL</sequence>
<dbReference type="Pfam" id="PF14543">
    <property type="entry name" value="TAXi_N"/>
    <property type="match status" value="1"/>
</dbReference>
<reference evidence="5 6" key="1">
    <citation type="journal article" date="2022" name="Cell">
        <title>Repeat-based holocentromeres influence genome architecture and karyotype evolution.</title>
        <authorList>
            <person name="Hofstatter P.G."/>
            <person name="Thangavel G."/>
            <person name="Lux T."/>
            <person name="Neumann P."/>
            <person name="Vondrak T."/>
            <person name="Novak P."/>
            <person name="Zhang M."/>
            <person name="Costa L."/>
            <person name="Castellani M."/>
            <person name="Scott A."/>
            <person name="Toegelov H."/>
            <person name="Fuchs J."/>
            <person name="Mata-Sucre Y."/>
            <person name="Dias Y."/>
            <person name="Vanzela A.L.L."/>
            <person name="Huettel B."/>
            <person name="Almeida C.C.S."/>
            <person name="Simkova H."/>
            <person name="Souza G."/>
            <person name="Pedrosa-Harand A."/>
            <person name="Macas J."/>
            <person name="Mayer K.F.X."/>
            <person name="Houben A."/>
            <person name="Marques A."/>
        </authorList>
    </citation>
    <scope>NUCLEOTIDE SEQUENCE [LARGE SCALE GENOMIC DNA]</scope>
    <source>
        <strain evidence="5">RhyTen1mFocal</strain>
    </source>
</reference>
<dbReference type="GO" id="GO:0004190">
    <property type="term" value="F:aspartic-type endopeptidase activity"/>
    <property type="evidence" value="ECO:0007669"/>
    <property type="project" value="InterPro"/>
</dbReference>
<dbReference type="PANTHER" id="PTHR13683:SF871">
    <property type="entry name" value="OS06G0717900 PROTEIN"/>
    <property type="match status" value="1"/>
</dbReference>
<dbReference type="EMBL" id="JAMRDG010000002">
    <property type="protein sequence ID" value="KAJ3691280.1"/>
    <property type="molecule type" value="Genomic_DNA"/>
</dbReference>
<dbReference type="SUPFAM" id="SSF50630">
    <property type="entry name" value="Acid proteases"/>
    <property type="match status" value="1"/>
</dbReference>
<dbReference type="InterPro" id="IPR001461">
    <property type="entry name" value="Aspartic_peptidase_A1"/>
</dbReference>
<name>A0AAD5ZDB3_9POAL</name>
<feature type="compositionally biased region" description="Polar residues" evidence="2">
    <location>
        <begin position="487"/>
        <end position="499"/>
    </location>
</feature>
<evidence type="ECO:0000313" key="6">
    <source>
        <dbReference type="Proteomes" id="UP001210211"/>
    </source>
</evidence>
<evidence type="ECO:0000313" key="5">
    <source>
        <dbReference type="EMBL" id="KAJ3691280.1"/>
    </source>
</evidence>
<comment type="caution">
    <text evidence="5">The sequence shown here is derived from an EMBL/GenBank/DDBJ whole genome shotgun (WGS) entry which is preliminary data.</text>
</comment>
<feature type="signal peptide" evidence="3">
    <location>
        <begin position="1"/>
        <end position="24"/>
    </location>
</feature>
<evidence type="ECO:0000256" key="1">
    <source>
        <dbReference type="ARBA" id="ARBA00007447"/>
    </source>
</evidence>
<feature type="domain" description="Peptidase A1" evidence="4">
    <location>
        <begin position="107"/>
        <end position="452"/>
    </location>
</feature>
<keyword evidence="3" id="KW-0732">Signal</keyword>
<proteinExistence type="inferred from homology"/>
<dbReference type="InterPro" id="IPR032861">
    <property type="entry name" value="TAXi_N"/>
</dbReference>
<evidence type="ECO:0000256" key="2">
    <source>
        <dbReference type="SAM" id="MobiDB-lite"/>
    </source>
</evidence>
<keyword evidence="6" id="KW-1185">Reference proteome</keyword>
<dbReference type="PANTHER" id="PTHR13683">
    <property type="entry name" value="ASPARTYL PROTEASES"/>
    <property type="match status" value="1"/>
</dbReference>
<dbReference type="InterPro" id="IPR032799">
    <property type="entry name" value="TAXi_C"/>
</dbReference>
<feature type="chain" id="PRO_5042075427" description="Peptidase A1 domain-containing protein" evidence="3">
    <location>
        <begin position="25"/>
        <end position="509"/>
    </location>
</feature>
<dbReference type="Proteomes" id="UP001210211">
    <property type="component" value="Unassembled WGS sequence"/>
</dbReference>
<organism evidence="5 6">
    <name type="scientific">Rhynchospora tenuis</name>
    <dbReference type="NCBI Taxonomy" id="198213"/>
    <lineage>
        <taxon>Eukaryota</taxon>
        <taxon>Viridiplantae</taxon>
        <taxon>Streptophyta</taxon>
        <taxon>Embryophyta</taxon>
        <taxon>Tracheophyta</taxon>
        <taxon>Spermatophyta</taxon>
        <taxon>Magnoliopsida</taxon>
        <taxon>Liliopsida</taxon>
        <taxon>Poales</taxon>
        <taxon>Cyperaceae</taxon>
        <taxon>Cyperoideae</taxon>
        <taxon>Rhynchosporeae</taxon>
        <taxon>Rhynchospora</taxon>
    </lineage>
</organism>
<evidence type="ECO:0000259" key="4">
    <source>
        <dbReference type="PROSITE" id="PS51767"/>
    </source>
</evidence>
<dbReference type="Gene3D" id="2.40.70.10">
    <property type="entry name" value="Acid Proteases"/>
    <property type="match status" value="2"/>
</dbReference>
<dbReference type="Pfam" id="PF14541">
    <property type="entry name" value="TAXi_C"/>
    <property type="match status" value="1"/>
</dbReference>
<dbReference type="PROSITE" id="PS51767">
    <property type="entry name" value="PEPTIDASE_A1"/>
    <property type="match status" value="1"/>
</dbReference>
<evidence type="ECO:0000256" key="3">
    <source>
        <dbReference type="SAM" id="SignalP"/>
    </source>
</evidence>
<dbReference type="GO" id="GO:0006508">
    <property type="term" value="P:proteolysis"/>
    <property type="evidence" value="ECO:0007669"/>
    <property type="project" value="InterPro"/>
</dbReference>
<gene>
    <name evidence="5" type="ORF">LUZ61_020444</name>
</gene>
<dbReference type="FunFam" id="2.40.70.10:FF:000014">
    <property type="entry name" value="Aspartyl protease family protein 1"/>
    <property type="match status" value="1"/>
</dbReference>
<feature type="region of interest" description="Disordered" evidence="2">
    <location>
        <begin position="467"/>
        <end position="501"/>
    </location>
</feature>
<dbReference type="InterPro" id="IPR021109">
    <property type="entry name" value="Peptidase_aspartic_dom_sf"/>
</dbReference>
<dbReference type="AlphaFoldDB" id="A0AAD5ZDB3"/>
<accession>A0AAD5ZDB3</accession>
<comment type="similarity">
    <text evidence="1">Belongs to the peptidase A1 family.</text>
</comment>
<protein>
    <recommendedName>
        <fullName evidence="4">Peptidase A1 domain-containing protein</fullName>
    </recommendedName>
</protein>
<dbReference type="InterPro" id="IPR033121">
    <property type="entry name" value="PEPTIDASE_A1"/>
</dbReference>